<dbReference type="EMBL" id="KN880812">
    <property type="protein sequence ID" value="KIY62198.1"/>
    <property type="molecule type" value="Genomic_DNA"/>
</dbReference>
<evidence type="ECO:0000259" key="9">
    <source>
        <dbReference type="Pfam" id="PF01699"/>
    </source>
</evidence>
<gene>
    <name evidence="10" type="ORF">CYLTODRAFT_427084</name>
</gene>
<feature type="transmembrane region" description="Helical" evidence="8">
    <location>
        <begin position="231"/>
        <end position="253"/>
    </location>
</feature>
<feature type="compositionally biased region" description="Polar residues" evidence="7">
    <location>
        <begin position="1"/>
        <end position="23"/>
    </location>
</feature>
<evidence type="ECO:0000256" key="6">
    <source>
        <dbReference type="ARBA" id="ARBA00023136"/>
    </source>
</evidence>
<feature type="domain" description="Sodium/calcium exchanger membrane region" evidence="9">
    <location>
        <begin position="172"/>
        <end position="337"/>
    </location>
</feature>
<feature type="transmembrane region" description="Helical" evidence="8">
    <location>
        <begin position="130"/>
        <end position="153"/>
    </location>
</feature>
<evidence type="ECO:0000256" key="7">
    <source>
        <dbReference type="SAM" id="MobiDB-lite"/>
    </source>
</evidence>
<evidence type="ECO:0000256" key="5">
    <source>
        <dbReference type="ARBA" id="ARBA00023065"/>
    </source>
</evidence>
<feature type="transmembrane region" description="Helical" evidence="8">
    <location>
        <begin position="397"/>
        <end position="420"/>
    </location>
</feature>
<dbReference type="OrthoDB" id="1699231at2759"/>
<dbReference type="Pfam" id="PF01699">
    <property type="entry name" value="Na_Ca_ex"/>
    <property type="match status" value="2"/>
</dbReference>
<accession>A0A0D7AV11</accession>
<feature type="transmembrane region" description="Helical" evidence="8">
    <location>
        <begin position="274"/>
        <end position="294"/>
    </location>
</feature>
<evidence type="ECO:0000256" key="2">
    <source>
        <dbReference type="ARBA" id="ARBA00022448"/>
    </source>
</evidence>
<evidence type="ECO:0000256" key="1">
    <source>
        <dbReference type="ARBA" id="ARBA00004127"/>
    </source>
</evidence>
<sequence length="545" mass="59963">MSPAVPSSSGRSTPTAVLRSTGNEDVESIALMTRVHNASPSTVDLSRQSTRVDEAEGQQPRSHHKFQPSYSSGHLPHTPPPHSEYYDPYAPYAPPPENQWQAPRVFVERAVDRWTRDGKPNVGVLQSLKAIALSSTLNIFLVFLPLSWVAHFLVKANEEKEGAEVHPWEMGLVFALSFLAIMPLARLFEYVGQQLIFYLGPRSGEFLIITLNNVVEVTLSLILLSKCELKLLQSVLIGVVVLHLLLIPGASFITGGARVGHQELHTHSDEMGHTLLAIGVLSLLLPAAFFSSMTHGDNITSPPPMAINDASRGMLLQISHGMAILLVIVYIGFLIYSRKPHATDPEDHVIWSGEPEINQYIGIITLAVTISLMAVTAEWLVSSVKFLEEEGHINQEFFGLMLLPLISFSADGFVTVIYYARYACRHLFGEPLPPAVIAQAQAIDLSIQFLLFWIPFIELCAWMSGKPLLLLFDIFEVSLIVSACFVVNYVTADAKTNWAEGLSMVVFYFMIGLISWFYKGQMAVTQLLSCGTVAAAVEGGGTAHH</sequence>
<dbReference type="GO" id="GO:0000329">
    <property type="term" value="C:fungal-type vacuole membrane"/>
    <property type="evidence" value="ECO:0007669"/>
    <property type="project" value="TreeGrafter"/>
</dbReference>
<proteinExistence type="predicted"/>
<keyword evidence="5" id="KW-0406">Ion transport</keyword>
<dbReference type="InterPro" id="IPR004837">
    <property type="entry name" value="NaCa_Exmemb"/>
</dbReference>
<dbReference type="PANTHER" id="PTHR31503">
    <property type="entry name" value="VACUOLAR CALCIUM ION TRANSPORTER"/>
    <property type="match status" value="1"/>
</dbReference>
<evidence type="ECO:0000256" key="3">
    <source>
        <dbReference type="ARBA" id="ARBA00022692"/>
    </source>
</evidence>
<evidence type="ECO:0000313" key="10">
    <source>
        <dbReference type="EMBL" id="KIY62198.1"/>
    </source>
</evidence>
<keyword evidence="4 8" id="KW-1133">Transmembrane helix</keyword>
<feature type="domain" description="Sodium/calcium exchanger membrane region" evidence="9">
    <location>
        <begin position="362"/>
        <end position="516"/>
    </location>
</feature>
<keyword evidence="11" id="KW-1185">Reference proteome</keyword>
<dbReference type="GO" id="GO:0012505">
    <property type="term" value="C:endomembrane system"/>
    <property type="evidence" value="ECO:0007669"/>
    <property type="project" value="UniProtKB-SubCell"/>
</dbReference>
<dbReference type="GO" id="GO:0015369">
    <property type="term" value="F:calcium:proton antiporter activity"/>
    <property type="evidence" value="ECO:0007669"/>
    <property type="project" value="TreeGrafter"/>
</dbReference>
<feature type="compositionally biased region" description="Polar residues" evidence="7">
    <location>
        <begin position="36"/>
        <end position="49"/>
    </location>
</feature>
<dbReference type="STRING" id="1314674.A0A0D7AV11"/>
<feature type="transmembrane region" description="Helical" evidence="8">
    <location>
        <begin position="468"/>
        <end position="491"/>
    </location>
</feature>
<feature type="transmembrane region" description="Helical" evidence="8">
    <location>
        <begin position="314"/>
        <end position="336"/>
    </location>
</feature>
<feature type="region of interest" description="Disordered" evidence="7">
    <location>
        <begin position="1"/>
        <end position="90"/>
    </location>
</feature>
<dbReference type="PANTHER" id="PTHR31503:SF20">
    <property type="entry name" value="CA(2+)_H(+) EXCHANGER, PUTATIVE (EUROFUNG)-RELATED"/>
    <property type="match status" value="1"/>
</dbReference>
<feature type="transmembrane region" description="Helical" evidence="8">
    <location>
        <begin position="357"/>
        <end position="377"/>
    </location>
</feature>
<comment type="subcellular location">
    <subcellularLocation>
        <location evidence="1">Endomembrane system</location>
        <topology evidence="1">Multi-pass membrane protein</topology>
    </subcellularLocation>
</comment>
<evidence type="ECO:0000256" key="8">
    <source>
        <dbReference type="SAM" id="Phobius"/>
    </source>
</evidence>
<name>A0A0D7AV11_9AGAR</name>
<feature type="transmembrane region" description="Helical" evidence="8">
    <location>
        <begin position="432"/>
        <end position="456"/>
    </location>
</feature>
<reference evidence="10 11" key="1">
    <citation type="journal article" date="2015" name="Fungal Genet. Biol.">
        <title>Evolution of novel wood decay mechanisms in Agaricales revealed by the genome sequences of Fistulina hepatica and Cylindrobasidium torrendii.</title>
        <authorList>
            <person name="Floudas D."/>
            <person name="Held B.W."/>
            <person name="Riley R."/>
            <person name="Nagy L.G."/>
            <person name="Koehler G."/>
            <person name="Ransdell A.S."/>
            <person name="Younus H."/>
            <person name="Chow J."/>
            <person name="Chiniquy J."/>
            <person name="Lipzen A."/>
            <person name="Tritt A."/>
            <person name="Sun H."/>
            <person name="Haridas S."/>
            <person name="LaButti K."/>
            <person name="Ohm R.A."/>
            <person name="Kues U."/>
            <person name="Blanchette R.A."/>
            <person name="Grigoriev I.V."/>
            <person name="Minto R.E."/>
            <person name="Hibbett D.S."/>
        </authorList>
    </citation>
    <scope>NUCLEOTIDE SEQUENCE [LARGE SCALE GENOMIC DNA]</scope>
    <source>
        <strain evidence="10 11">FP15055 ss-10</strain>
    </source>
</reference>
<feature type="transmembrane region" description="Helical" evidence="8">
    <location>
        <begin position="498"/>
        <end position="518"/>
    </location>
</feature>
<dbReference type="GO" id="GO:0006874">
    <property type="term" value="P:intracellular calcium ion homeostasis"/>
    <property type="evidence" value="ECO:0007669"/>
    <property type="project" value="TreeGrafter"/>
</dbReference>
<organism evidence="10 11">
    <name type="scientific">Cylindrobasidium torrendii FP15055 ss-10</name>
    <dbReference type="NCBI Taxonomy" id="1314674"/>
    <lineage>
        <taxon>Eukaryota</taxon>
        <taxon>Fungi</taxon>
        <taxon>Dikarya</taxon>
        <taxon>Basidiomycota</taxon>
        <taxon>Agaricomycotina</taxon>
        <taxon>Agaricomycetes</taxon>
        <taxon>Agaricomycetidae</taxon>
        <taxon>Agaricales</taxon>
        <taxon>Marasmiineae</taxon>
        <taxon>Physalacriaceae</taxon>
        <taxon>Cylindrobasidium</taxon>
    </lineage>
</organism>
<dbReference type="InterPro" id="IPR004713">
    <property type="entry name" value="CaH_exchang"/>
</dbReference>
<keyword evidence="6 8" id="KW-0472">Membrane</keyword>
<keyword evidence="3 8" id="KW-0812">Transmembrane</keyword>
<feature type="transmembrane region" description="Helical" evidence="8">
    <location>
        <begin position="206"/>
        <end position="225"/>
    </location>
</feature>
<evidence type="ECO:0000313" key="11">
    <source>
        <dbReference type="Proteomes" id="UP000054007"/>
    </source>
</evidence>
<dbReference type="AlphaFoldDB" id="A0A0D7AV11"/>
<protein>
    <recommendedName>
        <fullName evidence="9">Sodium/calcium exchanger membrane region domain-containing protein</fullName>
    </recommendedName>
</protein>
<keyword evidence="2" id="KW-0813">Transport</keyword>
<dbReference type="Proteomes" id="UP000054007">
    <property type="component" value="Unassembled WGS sequence"/>
</dbReference>
<evidence type="ECO:0000256" key="4">
    <source>
        <dbReference type="ARBA" id="ARBA00022989"/>
    </source>
</evidence>
<feature type="transmembrane region" description="Helical" evidence="8">
    <location>
        <begin position="165"/>
        <end position="185"/>
    </location>
</feature>